<evidence type="ECO:0000313" key="1">
    <source>
        <dbReference type="EMBL" id="GJJ74898.1"/>
    </source>
</evidence>
<reference evidence="1" key="2">
    <citation type="journal article" date="2022" name="Microbiol. Resour. Announc.">
        <title>Whole-Genome Sequence of Entomortierella parvispora E1425, a Mucoromycotan Fungus Associated with Burkholderiaceae-Related Endosymbiotic Bacteria.</title>
        <authorList>
            <person name="Herlambang A."/>
            <person name="Guo Y."/>
            <person name="Takashima Y."/>
            <person name="Narisawa K."/>
            <person name="Ohta H."/>
            <person name="Nishizawa T."/>
        </authorList>
    </citation>
    <scope>NUCLEOTIDE SEQUENCE</scope>
    <source>
        <strain evidence="1">E1425</strain>
    </source>
</reference>
<dbReference type="Proteomes" id="UP000827284">
    <property type="component" value="Unassembled WGS sequence"/>
</dbReference>
<keyword evidence="2" id="KW-1185">Reference proteome</keyword>
<protein>
    <submittedName>
        <fullName evidence="1">Uncharacterized protein</fullName>
    </submittedName>
</protein>
<comment type="caution">
    <text evidence="1">The sequence shown here is derived from an EMBL/GenBank/DDBJ whole genome shotgun (WGS) entry which is preliminary data.</text>
</comment>
<gene>
    <name evidence="1" type="ORF">EMPS_07256</name>
</gene>
<organism evidence="1 2">
    <name type="scientific">Entomortierella parvispora</name>
    <dbReference type="NCBI Taxonomy" id="205924"/>
    <lineage>
        <taxon>Eukaryota</taxon>
        <taxon>Fungi</taxon>
        <taxon>Fungi incertae sedis</taxon>
        <taxon>Mucoromycota</taxon>
        <taxon>Mortierellomycotina</taxon>
        <taxon>Mortierellomycetes</taxon>
        <taxon>Mortierellales</taxon>
        <taxon>Mortierellaceae</taxon>
        <taxon>Entomortierella</taxon>
    </lineage>
</organism>
<dbReference type="AlphaFoldDB" id="A0A9P3HEK3"/>
<accession>A0A9P3HEK3</accession>
<name>A0A9P3HEK3_9FUNG</name>
<sequence>MVLDKVRKKFDLSVVKNIELEDMAIDFTGPDHWLSTLSSDHMIARLTSIPGFSWPIQQVQLRVIIRDNNVDIGKLESPFAPASVKGGIVTSSLTQSTMSIFPTAHSNFCEFIKALATKPSHTFAIKGSADIVFDLGRIFGVHTLKGVDFISDLTLRGLNNIPDISCTSIQDVHYRNPLSQDSSAQQNESEEDRSMSNAGYDLLVEAQFDIVNPSQLSLTLGKIRLAVSTAEGGHPLGIVTMENFTLLQGMNDARQGTIVFDTSLDSTLHFLKEISVRDQTVALNGFHGTSANEALTEGLMALSTTCVIPRFHSPHKPEPSHVERQ</sequence>
<evidence type="ECO:0000313" key="2">
    <source>
        <dbReference type="Proteomes" id="UP000827284"/>
    </source>
</evidence>
<dbReference type="OrthoDB" id="10039566at2759"/>
<reference evidence="1" key="1">
    <citation type="submission" date="2021-11" db="EMBL/GenBank/DDBJ databases">
        <authorList>
            <person name="Herlambang A."/>
            <person name="Guo Y."/>
            <person name="Takashima Y."/>
            <person name="Nishizawa T."/>
        </authorList>
    </citation>
    <scope>NUCLEOTIDE SEQUENCE</scope>
    <source>
        <strain evidence="1">E1425</strain>
    </source>
</reference>
<dbReference type="EMBL" id="BQFW01000010">
    <property type="protein sequence ID" value="GJJ74898.1"/>
    <property type="molecule type" value="Genomic_DNA"/>
</dbReference>
<proteinExistence type="predicted"/>